<dbReference type="InterPro" id="IPR012677">
    <property type="entry name" value="Nucleotide-bd_a/b_plait_sf"/>
</dbReference>
<evidence type="ECO:0000259" key="4">
    <source>
        <dbReference type="PROSITE" id="PS50102"/>
    </source>
</evidence>
<evidence type="ECO:0000256" key="3">
    <source>
        <dbReference type="SAM" id="MobiDB-lite"/>
    </source>
</evidence>
<feature type="domain" description="RRM" evidence="4">
    <location>
        <begin position="166"/>
        <end position="249"/>
    </location>
</feature>
<evidence type="ECO:0000313" key="5">
    <source>
        <dbReference type="EMBL" id="TFK92801.1"/>
    </source>
</evidence>
<accession>A0A5C3PTR9</accession>
<dbReference type="Pfam" id="PF00076">
    <property type="entry name" value="RRM_1"/>
    <property type="match status" value="1"/>
</dbReference>
<dbReference type="CDD" id="cd12400">
    <property type="entry name" value="RRM_Nop6"/>
    <property type="match status" value="1"/>
</dbReference>
<gene>
    <name evidence="5" type="ORF">K466DRAFT_572886</name>
</gene>
<dbReference type="Gene3D" id="3.30.70.330">
    <property type="match status" value="1"/>
</dbReference>
<evidence type="ECO:0000256" key="2">
    <source>
        <dbReference type="PROSITE-ProRule" id="PRU00176"/>
    </source>
</evidence>
<keyword evidence="6" id="KW-1185">Reference proteome</keyword>
<feature type="compositionally biased region" description="Low complexity" evidence="3">
    <location>
        <begin position="103"/>
        <end position="128"/>
    </location>
</feature>
<dbReference type="InterPro" id="IPR035979">
    <property type="entry name" value="RBD_domain_sf"/>
</dbReference>
<dbReference type="GO" id="GO:0019843">
    <property type="term" value="F:rRNA binding"/>
    <property type="evidence" value="ECO:0007669"/>
    <property type="project" value="TreeGrafter"/>
</dbReference>
<feature type="compositionally biased region" description="Low complexity" evidence="3">
    <location>
        <begin position="48"/>
        <end position="58"/>
    </location>
</feature>
<feature type="region of interest" description="Disordered" evidence="3">
    <location>
        <begin position="248"/>
        <end position="361"/>
    </location>
</feature>
<feature type="region of interest" description="Disordered" evidence="3">
    <location>
        <begin position="1"/>
        <end position="163"/>
    </location>
</feature>
<dbReference type="PANTHER" id="PTHR23236">
    <property type="entry name" value="EUKARYOTIC TRANSLATION INITIATION FACTOR 4B/4H"/>
    <property type="match status" value="1"/>
</dbReference>
<dbReference type="EMBL" id="ML210992">
    <property type="protein sequence ID" value="TFK92801.1"/>
    <property type="molecule type" value="Genomic_DNA"/>
</dbReference>
<dbReference type="SUPFAM" id="SSF54928">
    <property type="entry name" value="RNA-binding domain, RBD"/>
    <property type="match status" value="1"/>
</dbReference>
<organism evidence="5 6">
    <name type="scientific">Polyporus arcularius HHB13444</name>
    <dbReference type="NCBI Taxonomy" id="1314778"/>
    <lineage>
        <taxon>Eukaryota</taxon>
        <taxon>Fungi</taxon>
        <taxon>Dikarya</taxon>
        <taxon>Basidiomycota</taxon>
        <taxon>Agaricomycotina</taxon>
        <taxon>Agaricomycetes</taxon>
        <taxon>Polyporales</taxon>
        <taxon>Polyporaceae</taxon>
        <taxon>Polyporus</taxon>
    </lineage>
</organism>
<sequence>MSSSAQKLTKKQKKALAFRERKGGKGKGKATSFDELDNDVPVAENQDLAEAGLDADAAPVEAPAGRKAGVQKGGAQDAGGVGDGGEKGKGKKRKRGAEDEGADTAAHAAGAGAAEGKEGGAQQQQQQKQAKKKRKGVDGAGVAVDGEEQAEEGGGKKEKASSKQRYILFVGNLKYTTTKEAVEKHFAKCDPPPTVRLMTPKPSATSRPTAKSKGFAFVEFSHRNALQQGLKLHQSDLEGRKINVELTAGGGGKSETRLEKVKKRNKELHEQRTKQVLKGASGKKTGGKGAGGAGQDVQLERPQRYSATSGVELVPLKQRTWSVPETGDEEGAAAAKKRGSKKGKNRPPRALGTGVNAIPVG</sequence>
<protein>
    <recommendedName>
        <fullName evidence="4">RRM domain-containing protein</fullName>
    </recommendedName>
</protein>
<keyword evidence="1 2" id="KW-0694">RNA-binding</keyword>
<feature type="region of interest" description="Disordered" evidence="3">
    <location>
        <begin position="189"/>
        <end position="210"/>
    </location>
</feature>
<dbReference type="GO" id="GO:0042274">
    <property type="term" value="P:ribosomal small subunit biogenesis"/>
    <property type="evidence" value="ECO:0007669"/>
    <property type="project" value="TreeGrafter"/>
</dbReference>
<name>A0A5C3PTR9_9APHY</name>
<dbReference type="InterPro" id="IPR000504">
    <property type="entry name" value="RRM_dom"/>
</dbReference>
<dbReference type="PANTHER" id="PTHR23236:SF51">
    <property type="entry name" value="NUCLEOLAR PROTEIN 6"/>
    <property type="match status" value="1"/>
</dbReference>
<evidence type="ECO:0000256" key="1">
    <source>
        <dbReference type="ARBA" id="ARBA00022884"/>
    </source>
</evidence>
<dbReference type="Proteomes" id="UP000308197">
    <property type="component" value="Unassembled WGS sequence"/>
</dbReference>
<feature type="compositionally biased region" description="Basic residues" evidence="3">
    <location>
        <begin position="335"/>
        <end position="347"/>
    </location>
</feature>
<dbReference type="GO" id="GO:0005730">
    <property type="term" value="C:nucleolus"/>
    <property type="evidence" value="ECO:0007669"/>
    <property type="project" value="TreeGrafter"/>
</dbReference>
<dbReference type="PROSITE" id="PS50102">
    <property type="entry name" value="RRM"/>
    <property type="match status" value="1"/>
</dbReference>
<dbReference type="InParanoid" id="A0A5C3PTR9"/>
<reference evidence="5 6" key="1">
    <citation type="journal article" date="2019" name="Nat. Ecol. Evol.">
        <title>Megaphylogeny resolves global patterns of mushroom evolution.</title>
        <authorList>
            <person name="Varga T."/>
            <person name="Krizsan K."/>
            <person name="Foldi C."/>
            <person name="Dima B."/>
            <person name="Sanchez-Garcia M."/>
            <person name="Sanchez-Ramirez S."/>
            <person name="Szollosi G.J."/>
            <person name="Szarkandi J.G."/>
            <person name="Papp V."/>
            <person name="Albert L."/>
            <person name="Andreopoulos W."/>
            <person name="Angelini C."/>
            <person name="Antonin V."/>
            <person name="Barry K.W."/>
            <person name="Bougher N.L."/>
            <person name="Buchanan P."/>
            <person name="Buyck B."/>
            <person name="Bense V."/>
            <person name="Catcheside P."/>
            <person name="Chovatia M."/>
            <person name="Cooper J."/>
            <person name="Damon W."/>
            <person name="Desjardin D."/>
            <person name="Finy P."/>
            <person name="Geml J."/>
            <person name="Haridas S."/>
            <person name="Hughes K."/>
            <person name="Justo A."/>
            <person name="Karasinski D."/>
            <person name="Kautmanova I."/>
            <person name="Kiss B."/>
            <person name="Kocsube S."/>
            <person name="Kotiranta H."/>
            <person name="LaButti K.M."/>
            <person name="Lechner B.E."/>
            <person name="Liimatainen K."/>
            <person name="Lipzen A."/>
            <person name="Lukacs Z."/>
            <person name="Mihaltcheva S."/>
            <person name="Morgado L.N."/>
            <person name="Niskanen T."/>
            <person name="Noordeloos M.E."/>
            <person name="Ohm R.A."/>
            <person name="Ortiz-Santana B."/>
            <person name="Ovrebo C."/>
            <person name="Racz N."/>
            <person name="Riley R."/>
            <person name="Savchenko A."/>
            <person name="Shiryaev A."/>
            <person name="Soop K."/>
            <person name="Spirin V."/>
            <person name="Szebenyi C."/>
            <person name="Tomsovsky M."/>
            <person name="Tulloss R.E."/>
            <person name="Uehling J."/>
            <person name="Grigoriev I.V."/>
            <person name="Vagvolgyi C."/>
            <person name="Papp T."/>
            <person name="Martin F.M."/>
            <person name="Miettinen O."/>
            <person name="Hibbett D.S."/>
            <person name="Nagy L.G."/>
        </authorList>
    </citation>
    <scope>NUCLEOTIDE SEQUENCE [LARGE SCALE GENOMIC DNA]</scope>
    <source>
        <strain evidence="5 6">HHB13444</strain>
    </source>
</reference>
<dbReference type="AlphaFoldDB" id="A0A5C3PTR9"/>
<dbReference type="SMART" id="SM00360">
    <property type="entry name" value="RRM"/>
    <property type="match status" value="1"/>
</dbReference>
<proteinExistence type="predicted"/>
<evidence type="ECO:0000313" key="6">
    <source>
        <dbReference type="Proteomes" id="UP000308197"/>
    </source>
</evidence>
<dbReference type="InterPro" id="IPR034228">
    <property type="entry name" value="Nop6_RRM"/>
</dbReference>
<dbReference type="STRING" id="1314778.A0A5C3PTR9"/>